<dbReference type="PANTHER" id="PTHR36328">
    <property type="entry name" value="TRANSMEMBRANE PROTEIN"/>
    <property type="match status" value="1"/>
</dbReference>
<accession>A0A7G2E255</accession>
<organism evidence="2 3">
    <name type="scientific">Arabidopsis thaliana</name>
    <name type="common">Mouse-ear cress</name>
    <dbReference type="NCBI Taxonomy" id="3702"/>
    <lineage>
        <taxon>Eukaryota</taxon>
        <taxon>Viridiplantae</taxon>
        <taxon>Streptophyta</taxon>
        <taxon>Embryophyta</taxon>
        <taxon>Tracheophyta</taxon>
        <taxon>Spermatophyta</taxon>
        <taxon>Magnoliopsida</taxon>
        <taxon>eudicotyledons</taxon>
        <taxon>Gunneridae</taxon>
        <taxon>Pentapetalae</taxon>
        <taxon>rosids</taxon>
        <taxon>malvids</taxon>
        <taxon>Brassicales</taxon>
        <taxon>Brassicaceae</taxon>
        <taxon>Camelineae</taxon>
        <taxon>Arabidopsis</taxon>
    </lineage>
</organism>
<protein>
    <submittedName>
        <fullName evidence="2">(thale cress) hypothetical protein</fullName>
    </submittedName>
</protein>
<sequence length="130" mass="13963">MSSSSSASRWAYAAESTSANSVLPCLCVLCTGSKRFLLPMPMHQQSLKDVTLLSASIIYQKAAMATERFSIMLISVLVLAVVLSPILPCQATRAHLDAETRMLRRVCPSCVCCAPAPRGACCPCRCPKNP</sequence>
<keyword evidence="1" id="KW-1133">Transmembrane helix</keyword>
<feature type="transmembrane region" description="Helical" evidence="1">
    <location>
        <begin position="69"/>
        <end position="87"/>
    </location>
</feature>
<evidence type="ECO:0000256" key="1">
    <source>
        <dbReference type="SAM" id="Phobius"/>
    </source>
</evidence>
<gene>
    <name evidence="2" type="ORF">AT9943_LOCUS3655</name>
</gene>
<evidence type="ECO:0000313" key="2">
    <source>
        <dbReference type="EMBL" id="CAD5315276.1"/>
    </source>
</evidence>
<keyword evidence="1" id="KW-0812">Transmembrane</keyword>
<dbReference type="PANTHER" id="PTHR36328:SF6">
    <property type="entry name" value="CRYPTDIN PROTEIN-LIKE PROTEIN-RELATED"/>
    <property type="match status" value="1"/>
</dbReference>
<proteinExistence type="predicted"/>
<dbReference type="AlphaFoldDB" id="A0A7G2E255"/>
<keyword evidence="1" id="KW-0472">Membrane</keyword>
<dbReference type="Proteomes" id="UP000516314">
    <property type="component" value="Chromosome 1"/>
</dbReference>
<name>A0A7G2E255_ARATH</name>
<reference evidence="2 3" key="1">
    <citation type="submission" date="2020-09" db="EMBL/GenBank/DDBJ databases">
        <authorList>
            <person name="Ashkenazy H."/>
        </authorList>
    </citation>
    <scope>NUCLEOTIDE SEQUENCE [LARGE SCALE GENOMIC DNA]</scope>
    <source>
        <strain evidence="3">cv. Cdm-0</strain>
    </source>
</reference>
<evidence type="ECO:0000313" key="3">
    <source>
        <dbReference type="Proteomes" id="UP000516314"/>
    </source>
</evidence>
<dbReference type="EMBL" id="LR881466">
    <property type="protein sequence ID" value="CAD5315276.1"/>
    <property type="molecule type" value="Genomic_DNA"/>
</dbReference>